<comment type="similarity">
    <text evidence="4">Belongs to the cyclic nucleotide phosphodiesterase class-III family.</text>
</comment>
<dbReference type="GO" id="GO:0004112">
    <property type="term" value="F:cyclic-nucleotide phosphodiesterase activity"/>
    <property type="evidence" value="ECO:0007669"/>
    <property type="project" value="InterPro"/>
</dbReference>
<feature type="domain" description="Calcineurin-like phosphoesterase" evidence="5">
    <location>
        <begin position="1"/>
        <end position="197"/>
    </location>
</feature>
<dbReference type="EMBL" id="JABZEO010000002">
    <property type="protein sequence ID" value="NVZ08225.1"/>
    <property type="molecule type" value="Genomic_DNA"/>
</dbReference>
<evidence type="ECO:0000259" key="5">
    <source>
        <dbReference type="Pfam" id="PF00149"/>
    </source>
</evidence>
<dbReference type="GO" id="GO:0046872">
    <property type="term" value="F:metal ion binding"/>
    <property type="evidence" value="ECO:0007669"/>
    <property type="project" value="UniProtKB-KW"/>
</dbReference>
<dbReference type="InterPro" id="IPR004843">
    <property type="entry name" value="Calcineurin-like_PHP"/>
</dbReference>
<comment type="caution">
    <text evidence="6">The sequence shown here is derived from an EMBL/GenBank/DDBJ whole genome shotgun (WGS) entry which is preliminary data.</text>
</comment>
<organism evidence="6 7">
    <name type="scientific">Allochromatium humboldtianum</name>
    <dbReference type="NCBI Taxonomy" id="504901"/>
    <lineage>
        <taxon>Bacteria</taxon>
        <taxon>Pseudomonadati</taxon>
        <taxon>Pseudomonadota</taxon>
        <taxon>Gammaproteobacteria</taxon>
        <taxon>Chromatiales</taxon>
        <taxon>Chromatiaceae</taxon>
        <taxon>Allochromatium</taxon>
    </lineage>
</organism>
<evidence type="ECO:0000256" key="2">
    <source>
        <dbReference type="ARBA" id="ARBA00022801"/>
    </source>
</evidence>
<dbReference type="InterPro" id="IPR050884">
    <property type="entry name" value="CNP_phosphodiesterase-III"/>
</dbReference>
<dbReference type="CDD" id="cd07402">
    <property type="entry name" value="MPP_GpdQ"/>
    <property type="match status" value="1"/>
</dbReference>
<name>A0A850R602_9GAMM</name>
<dbReference type="AlphaFoldDB" id="A0A850R602"/>
<accession>A0A850R602</accession>
<dbReference type="InterPro" id="IPR042283">
    <property type="entry name" value="GpdQ_catalytic"/>
</dbReference>
<reference evidence="6 7" key="1">
    <citation type="submission" date="2020-06" db="EMBL/GenBank/DDBJ databases">
        <title>Whole-genome sequence of Allochromatium humboldtianum DSM 21881, type strain.</title>
        <authorList>
            <person name="Kyndt J.A."/>
            <person name="Meyer T.E."/>
        </authorList>
    </citation>
    <scope>NUCLEOTIDE SEQUENCE [LARGE SCALE GENOMIC DNA]</scope>
    <source>
        <strain evidence="6 7">DSM 21881</strain>
    </source>
</reference>
<keyword evidence="2" id="KW-0378">Hydrolase</keyword>
<keyword evidence="1" id="KW-0479">Metal-binding</keyword>
<evidence type="ECO:0000256" key="1">
    <source>
        <dbReference type="ARBA" id="ARBA00022723"/>
    </source>
</evidence>
<dbReference type="PANTHER" id="PTHR42988:SF2">
    <property type="entry name" value="CYCLIC NUCLEOTIDE PHOSPHODIESTERASE CBUA0032-RELATED"/>
    <property type="match status" value="1"/>
</dbReference>
<evidence type="ECO:0000313" key="6">
    <source>
        <dbReference type="EMBL" id="NVZ08225.1"/>
    </source>
</evidence>
<dbReference type="Gene3D" id="3.60.21.40">
    <property type="entry name" value="GpdQ, catalytic alpha/beta sandwich domain"/>
    <property type="match status" value="1"/>
</dbReference>
<gene>
    <name evidence="6" type="ORF">HW932_02990</name>
</gene>
<keyword evidence="7" id="KW-1185">Reference proteome</keyword>
<evidence type="ECO:0000256" key="4">
    <source>
        <dbReference type="ARBA" id="ARBA00025742"/>
    </source>
</evidence>
<sequence>MLIAQLSDTHIKRPGELAYRRVDTAYMLSRCVADLVRLNPQPDLIVITGDLVDIGCAEEYAHLKRLLAPLKQPIIMVPGNHDGREAMRTAFADDGYLPASGFLHFSIDDRYPLRIVGLDTHVPMAGGGELCEQRLCWLDEKLQRERTRPTILLMHHAPFVSGIGFMDEIGLHGRERFTEIVARHPQIEMILCGHLHRNIQTMVGGRRVSTCPSPAHQVALDFRTDTAGGFSLEPPGYLLHWWHDGHLVTHGVMIGSYDGPYPFVDAAGRLLG</sequence>
<dbReference type="InterPro" id="IPR042281">
    <property type="entry name" value="GpdQ_beta-strand"/>
</dbReference>
<dbReference type="Gene3D" id="3.30.750.180">
    <property type="entry name" value="GpdQ, beta-strand dimerisation domain"/>
    <property type="match status" value="1"/>
</dbReference>
<dbReference type="PANTHER" id="PTHR42988">
    <property type="entry name" value="PHOSPHOHYDROLASE"/>
    <property type="match status" value="1"/>
</dbReference>
<dbReference type="Pfam" id="PF00149">
    <property type="entry name" value="Metallophos"/>
    <property type="match status" value="1"/>
</dbReference>
<dbReference type="InterPro" id="IPR026575">
    <property type="entry name" value="GpdQ/CpdA-like"/>
</dbReference>
<keyword evidence="3" id="KW-0408">Iron</keyword>
<proteinExistence type="inferred from homology"/>
<protein>
    <submittedName>
        <fullName evidence="6">Phosphodiesterase</fullName>
    </submittedName>
</protein>
<evidence type="ECO:0000313" key="7">
    <source>
        <dbReference type="Proteomes" id="UP000592294"/>
    </source>
</evidence>
<dbReference type="InterPro" id="IPR029052">
    <property type="entry name" value="Metallo-depent_PP-like"/>
</dbReference>
<dbReference type="RefSeq" id="WP_176975018.1">
    <property type="nucleotide sequence ID" value="NZ_JABZEO010000002.1"/>
</dbReference>
<evidence type="ECO:0000256" key="3">
    <source>
        <dbReference type="ARBA" id="ARBA00023004"/>
    </source>
</evidence>
<dbReference type="SUPFAM" id="SSF56300">
    <property type="entry name" value="Metallo-dependent phosphatases"/>
    <property type="match status" value="1"/>
</dbReference>
<dbReference type="Proteomes" id="UP000592294">
    <property type="component" value="Unassembled WGS sequence"/>
</dbReference>